<evidence type="ECO:0000313" key="3">
    <source>
        <dbReference type="Proteomes" id="UP000006039"/>
    </source>
</evidence>
<dbReference type="EMBL" id="GL385396">
    <property type="protein sequence ID" value="EJT79101.1"/>
    <property type="molecule type" value="Genomic_DNA"/>
</dbReference>
<dbReference type="RefSeq" id="XP_009220246.1">
    <property type="nucleotide sequence ID" value="XM_009221982.1"/>
</dbReference>
<keyword evidence="3" id="KW-1185">Reference proteome</keyword>
<dbReference type="VEuPathDB" id="FungiDB:GGTG_04190"/>
<evidence type="ECO:0000313" key="1">
    <source>
        <dbReference type="EMBL" id="EJT79101.1"/>
    </source>
</evidence>
<gene>
    <name evidence="2" type="primary">20344648</name>
    <name evidence="1" type="ORF">GGTG_04190</name>
</gene>
<reference evidence="1" key="3">
    <citation type="submission" date="2010-09" db="EMBL/GenBank/DDBJ databases">
        <title>Annotation of Gaeumannomyces graminis var. tritici R3-111a-1.</title>
        <authorList>
            <consortium name="The Broad Institute Genome Sequencing Platform"/>
            <person name="Ma L.-J."/>
            <person name="Dead R."/>
            <person name="Young S.K."/>
            <person name="Zeng Q."/>
            <person name="Gargeya S."/>
            <person name="Fitzgerald M."/>
            <person name="Haas B."/>
            <person name="Abouelleil A."/>
            <person name="Alvarado L."/>
            <person name="Arachchi H.M."/>
            <person name="Berlin A."/>
            <person name="Brown A."/>
            <person name="Chapman S.B."/>
            <person name="Chen Z."/>
            <person name="Dunbar C."/>
            <person name="Freedman E."/>
            <person name="Gearin G."/>
            <person name="Gellesch M."/>
            <person name="Goldberg J."/>
            <person name="Griggs A."/>
            <person name="Gujja S."/>
            <person name="Heiman D."/>
            <person name="Howarth C."/>
            <person name="Larson L."/>
            <person name="Lui A."/>
            <person name="MacDonald P.J.P."/>
            <person name="Mehta T."/>
            <person name="Montmayeur A."/>
            <person name="Murphy C."/>
            <person name="Neiman D."/>
            <person name="Pearson M."/>
            <person name="Priest M."/>
            <person name="Roberts A."/>
            <person name="Saif S."/>
            <person name="Shea T."/>
            <person name="Shenoy N."/>
            <person name="Sisk P."/>
            <person name="Stolte C."/>
            <person name="Sykes S."/>
            <person name="Yandava C."/>
            <person name="Wortman J."/>
            <person name="Nusbaum C."/>
            <person name="Birren B."/>
        </authorList>
    </citation>
    <scope>NUCLEOTIDE SEQUENCE</scope>
    <source>
        <strain evidence="1">R3-111a-1</strain>
    </source>
</reference>
<organism evidence="1">
    <name type="scientific">Gaeumannomyces tritici (strain R3-111a-1)</name>
    <name type="common">Wheat and barley take-all root rot fungus</name>
    <name type="synonym">Gaeumannomyces graminis var. tritici</name>
    <dbReference type="NCBI Taxonomy" id="644352"/>
    <lineage>
        <taxon>Eukaryota</taxon>
        <taxon>Fungi</taxon>
        <taxon>Dikarya</taxon>
        <taxon>Ascomycota</taxon>
        <taxon>Pezizomycotina</taxon>
        <taxon>Sordariomycetes</taxon>
        <taxon>Sordariomycetidae</taxon>
        <taxon>Magnaporthales</taxon>
        <taxon>Magnaporthaceae</taxon>
        <taxon>Gaeumannomyces</taxon>
    </lineage>
</organism>
<protein>
    <submittedName>
        <fullName evidence="1 2">Uncharacterized protein</fullName>
    </submittedName>
</protein>
<name>J3NSE4_GAET3</name>
<dbReference type="AlphaFoldDB" id="J3NSE4"/>
<dbReference type="EnsemblFungi" id="EJT79101">
    <property type="protein sequence ID" value="EJT79101"/>
    <property type="gene ID" value="GGTG_04190"/>
</dbReference>
<reference evidence="2" key="4">
    <citation type="journal article" date="2015" name="G3 (Bethesda)">
        <title>Genome sequences of three phytopathogenic species of the Magnaporthaceae family of fungi.</title>
        <authorList>
            <person name="Okagaki L.H."/>
            <person name="Nunes C.C."/>
            <person name="Sailsbery J."/>
            <person name="Clay B."/>
            <person name="Brown D."/>
            <person name="John T."/>
            <person name="Oh Y."/>
            <person name="Young N."/>
            <person name="Fitzgerald M."/>
            <person name="Haas B.J."/>
            <person name="Zeng Q."/>
            <person name="Young S."/>
            <person name="Adiconis X."/>
            <person name="Fan L."/>
            <person name="Levin J.Z."/>
            <person name="Mitchell T.K."/>
            <person name="Okubara P.A."/>
            <person name="Farman M.L."/>
            <person name="Kohn L.M."/>
            <person name="Birren B."/>
            <person name="Ma L.-J."/>
            <person name="Dean R.A."/>
        </authorList>
    </citation>
    <scope>NUCLEOTIDE SEQUENCE</scope>
    <source>
        <strain evidence="2">R3-111a-1</strain>
    </source>
</reference>
<dbReference type="GeneID" id="20344648"/>
<dbReference type="HOGENOM" id="CLU_1740613_0_0_1"/>
<reference evidence="3" key="1">
    <citation type="submission" date="2010-07" db="EMBL/GenBank/DDBJ databases">
        <title>The genome sequence of Gaeumannomyces graminis var. tritici strain R3-111a-1.</title>
        <authorList>
            <consortium name="The Broad Institute Genome Sequencing Platform"/>
            <person name="Ma L.-J."/>
            <person name="Dead R."/>
            <person name="Young S."/>
            <person name="Zeng Q."/>
            <person name="Koehrsen M."/>
            <person name="Alvarado L."/>
            <person name="Berlin A."/>
            <person name="Chapman S.B."/>
            <person name="Chen Z."/>
            <person name="Freedman E."/>
            <person name="Gellesch M."/>
            <person name="Goldberg J."/>
            <person name="Griggs A."/>
            <person name="Gujja S."/>
            <person name="Heilman E.R."/>
            <person name="Heiman D."/>
            <person name="Hepburn T."/>
            <person name="Howarth C."/>
            <person name="Jen D."/>
            <person name="Larson L."/>
            <person name="Mehta T."/>
            <person name="Neiman D."/>
            <person name="Pearson M."/>
            <person name="Roberts A."/>
            <person name="Saif S."/>
            <person name="Shea T."/>
            <person name="Shenoy N."/>
            <person name="Sisk P."/>
            <person name="Stolte C."/>
            <person name="Sykes S."/>
            <person name="Walk T."/>
            <person name="White J."/>
            <person name="Yandava C."/>
            <person name="Haas B."/>
            <person name="Nusbaum C."/>
            <person name="Birren B."/>
        </authorList>
    </citation>
    <scope>NUCLEOTIDE SEQUENCE [LARGE SCALE GENOMIC DNA]</scope>
    <source>
        <strain evidence="3">R3-111a-1</strain>
    </source>
</reference>
<sequence length="150" mass="16800">MSTPVWVVRPFRRKGSRLQPNKADIRCSLPTSCCSIPRASPGLWAVGRQCQAPRHHSLPLSQQARFTQRNTMFNGMPTRNLSVSFLGGQCPWSPPLKVLRILLGAAFEKQPRDLRVPFVGSLVQRRSGVHGYSTCFYQQLRNVFVPPLGG</sequence>
<proteinExistence type="predicted"/>
<reference evidence="2" key="5">
    <citation type="submission" date="2018-04" db="UniProtKB">
        <authorList>
            <consortium name="EnsemblFungi"/>
        </authorList>
    </citation>
    <scope>IDENTIFICATION</scope>
    <source>
        <strain evidence="2">R3-111a-1</strain>
    </source>
</reference>
<accession>J3NSE4</accession>
<reference evidence="1" key="2">
    <citation type="submission" date="2010-07" db="EMBL/GenBank/DDBJ databases">
        <authorList>
            <consortium name="The Broad Institute Genome Sequencing Platform"/>
            <consortium name="Broad Institute Genome Sequencing Center for Infectious Disease"/>
            <person name="Ma L.-J."/>
            <person name="Dead R."/>
            <person name="Young S."/>
            <person name="Zeng Q."/>
            <person name="Koehrsen M."/>
            <person name="Alvarado L."/>
            <person name="Berlin A."/>
            <person name="Chapman S.B."/>
            <person name="Chen Z."/>
            <person name="Freedman E."/>
            <person name="Gellesch M."/>
            <person name="Goldberg J."/>
            <person name="Griggs A."/>
            <person name="Gujja S."/>
            <person name="Heilman E.R."/>
            <person name="Heiman D."/>
            <person name="Hepburn T."/>
            <person name="Howarth C."/>
            <person name="Jen D."/>
            <person name="Larson L."/>
            <person name="Mehta T."/>
            <person name="Neiman D."/>
            <person name="Pearson M."/>
            <person name="Roberts A."/>
            <person name="Saif S."/>
            <person name="Shea T."/>
            <person name="Shenoy N."/>
            <person name="Sisk P."/>
            <person name="Stolte C."/>
            <person name="Sykes S."/>
            <person name="Walk T."/>
            <person name="White J."/>
            <person name="Yandava C."/>
            <person name="Haas B."/>
            <person name="Nusbaum C."/>
            <person name="Birren B."/>
        </authorList>
    </citation>
    <scope>NUCLEOTIDE SEQUENCE</scope>
    <source>
        <strain evidence="1">R3-111a-1</strain>
    </source>
</reference>
<dbReference type="Proteomes" id="UP000006039">
    <property type="component" value="Unassembled WGS sequence"/>
</dbReference>
<evidence type="ECO:0000313" key="2">
    <source>
        <dbReference type="EnsemblFungi" id="EJT79101"/>
    </source>
</evidence>